<accession>A0A4P7W2K1</accession>
<sequence length="326" mass="36552">MSDNSAKIVITDEVLQQYKDTCIQWDPVLRQLPIRAAADVLKYFVPVKKLRGKRRFGEISGKSQFAPFKRDRVSKASVNIDYREIETFHGNVIETFAPVDYLDIPLGYHDPVITEAIKKAGTTFLVLAQLVKARGQHIAQCAFTGKRDPDGDTTLDLCDGLLTIAQQEIEDGNISVAKGNLYKVGEAVTNANACDIAKEIVFSSNQFLRRENNVMLCPTSFADAYNESYLLTHNGLVYNKQYDQPYVEGSGHKLTLIPVPELDGTDKAIVTQTSNLLYGTYNDADQTSVDIMRSGHYDLSMASDMWLGFQFRTIDPRRFRFIDLAA</sequence>
<evidence type="ECO:0008006" key="3">
    <source>
        <dbReference type="Google" id="ProtNLM"/>
    </source>
</evidence>
<gene>
    <name evidence="1" type="ORF">E7747_07770</name>
</gene>
<evidence type="ECO:0000313" key="2">
    <source>
        <dbReference type="Proteomes" id="UP000297149"/>
    </source>
</evidence>
<dbReference type="KEGG" id="ddb:E7747_07770"/>
<organism evidence="1 2">
    <name type="scientific">Duncaniella dubosii</name>
    <dbReference type="NCBI Taxonomy" id="2518971"/>
    <lineage>
        <taxon>Bacteria</taxon>
        <taxon>Pseudomonadati</taxon>
        <taxon>Bacteroidota</taxon>
        <taxon>Bacteroidia</taxon>
        <taxon>Bacteroidales</taxon>
        <taxon>Muribaculaceae</taxon>
        <taxon>Duncaniella</taxon>
    </lineage>
</organism>
<dbReference type="Proteomes" id="UP000297149">
    <property type="component" value="Chromosome"/>
</dbReference>
<proteinExistence type="predicted"/>
<keyword evidence="2" id="KW-1185">Reference proteome</keyword>
<name>A0A4P7W2K1_9BACT</name>
<dbReference type="AlphaFoldDB" id="A0A4P7W2K1"/>
<dbReference type="EMBL" id="CP039396">
    <property type="protein sequence ID" value="QCD42179.1"/>
    <property type="molecule type" value="Genomic_DNA"/>
</dbReference>
<protein>
    <recommendedName>
        <fullName evidence="3">Phage major capsid protein</fullName>
    </recommendedName>
</protein>
<evidence type="ECO:0000313" key="1">
    <source>
        <dbReference type="EMBL" id="QCD42179.1"/>
    </source>
</evidence>
<reference evidence="2" key="1">
    <citation type="submission" date="2019-02" db="EMBL/GenBank/DDBJ databases">
        <title>Isolation and identification of novel species under the genus Muribaculum.</title>
        <authorList>
            <person name="Miyake S."/>
            <person name="Ding Y."/>
            <person name="Low A."/>
            <person name="Soh M."/>
            <person name="Seedorf H."/>
        </authorList>
    </citation>
    <scope>NUCLEOTIDE SEQUENCE [LARGE SCALE GENOMIC DNA]</scope>
    <source>
        <strain evidence="2">H5</strain>
    </source>
</reference>
<dbReference type="RefSeq" id="WP_136415194.1">
    <property type="nucleotide sequence ID" value="NZ_CAXHQF010000003.1"/>
</dbReference>